<comment type="caution">
    <text evidence="4">The sequence shown here is derived from an EMBL/GenBank/DDBJ whole genome shotgun (WGS) entry which is preliminary data.</text>
</comment>
<dbReference type="SUPFAM" id="SSF101960">
    <property type="entry name" value="Stabilizer of iron transporter SufD"/>
    <property type="match status" value="1"/>
</dbReference>
<name>A0A8J7PJ61_9BACT</name>
<dbReference type="Pfam" id="PF01458">
    <property type="entry name" value="SUFBD_core"/>
    <property type="match status" value="1"/>
</dbReference>
<organism evidence="4 5">
    <name type="scientific">Candidatus Obscuribacter phosphatis</name>
    <dbReference type="NCBI Taxonomy" id="1906157"/>
    <lineage>
        <taxon>Bacteria</taxon>
        <taxon>Bacillati</taxon>
        <taxon>Candidatus Melainabacteria</taxon>
        <taxon>Candidatus Obscuribacterales</taxon>
        <taxon>Candidatus Obscuribacteraceae</taxon>
        <taxon>Candidatus Obscuribacter</taxon>
    </lineage>
</organism>
<dbReference type="InterPro" id="IPR011542">
    <property type="entry name" value="SUF_FeS_clus_asmbl_SufD"/>
</dbReference>
<feature type="domain" description="SUF system FeS cluster assembly SufBD core" evidence="2">
    <location>
        <begin position="202"/>
        <end position="433"/>
    </location>
</feature>
<feature type="domain" description="SUF system FeS cluster assembly SufBD N-terminal" evidence="3">
    <location>
        <begin position="24"/>
        <end position="183"/>
    </location>
</feature>
<dbReference type="GO" id="GO:0016226">
    <property type="term" value="P:iron-sulfur cluster assembly"/>
    <property type="evidence" value="ECO:0007669"/>
    <property type="project" value="InterPro"/>
</dbReference>
<dbReference type="NCBIfam" id="TIGR01981">
    <property type="entry name" value="sufD"/>
    <property type="match status" value="1"/>
</dbReference>
<evidence type="ECO:0000313" key="4">
    <source>
        <dbReference type="EMBL" id="MBN8658847.1"/>
    </source>
</evidence>
<evidence type="ECO:0000313" key="5">
    <source>
        <dbReference type="Proteomes" id="UP000664277"/>
    </source>
</evidence>
<sequence length="462" mass="49872">MSEQAKGPQVSTLAKDQVGGLFATQEPQWLKDRRLSAWESYLQAPMPTVKNEDWRSTTVNKLDLGKLYPAKTLTKQEAKITSVNLQASLEKIGETAAVYMEDYAASAFHLAAAKEVAEKKITVLPLTQALATETTAKDLEKLAGVIDAKQGVVQDKFTLMNTALSASGLYVHVPRNTTVTAPVVMALNLPAGKTAKDVDNCDNLAVFPRVIVHVEANSTLKFVSLTTASETTNETAALVNSVVEFHVEAGARVEVAEVTNLTPGTFFVNRVRAYMGKDAQIDFTTAGLGGGQVKSDLETVLEERGAQAAVKGIVLGAGKEHYAYNTIAAHKAPDTNSNIVFRVALKDNSTSIYQGNVIVDKVAQRTDAYQSNKNLLLSRAAKADSIPKLEILADDVKCSHGATVSPVDRDQLFYLMSRGLTRSQSEELIVTGFFQQVLDVIPISGVKDLLAELAASRIEDKM</sequence>
<proteinExistence type="inferred from homology"/>
<evidence type="ECO:0000259" key="3">
    <source>
        <dbReference type="Pfam" id="PF19295"/>
    </source>
</evidence>
<dbReference type="InterPro" id="IPR045595">
    <property type="entry name" value="SufBD_N"/>
</dbReference>
<protein>
    <submittedName>
        <fullName evidence="4">Fe-S cluster assembly protein SufD</fullName>
    </submittedName>
</protein>
<dbReference type="Proteomes" id="UP000664277">
    <property type="component" value="Unassembled WGS sequence"/>
</dbReference>
<dbReference type="PANTHER" id="PTHR43575">
    <property type="entry name" value="PROTEIN ABCI7, CHLOROPLASTIC"/>
    <property type="match status" value="1"/>
</dbReference>
<dbReference type="PANTHER" id="PTHR43575:SF1">
    <property type="entry name" value="PROTEIN ABCI7, CHLOROPLASTIC"/>
    <property type="match status" value="1"/>
</dbReference>
<evidence type="ECO:0000256" key="1">
    <source>
        <dbReference type="ARBA" id="ARBA00043967"/>
    </source>
</evidence>
<dbReference type="InterPro" id="IPR037284">
    <property type="entry name" value="SUF_FeS_clus_asmbl_SufBD_sf"/>
</dbReference>
<dbReference type="InterPro" id="IPR000825">
    <property type="entry name" value="SUF_FeS_clus_asmbl_SufBD_core"/>
</dbReference>
<reference evidence="4" key="1">
    <citation type="submission" date="2021-02" db="EMBL/GenBank/DDBJ databases">
        <title>Genome-Resolved Metagenomics of a Microbial Community Performing Photosynthetic Biological Nutrient Removal.</title>
        <authorList>
            <person name="Mcdaniel E.A."/>
        </authorList>
    </citation>
    <scope>NUCLEOTIDE SEQUENCE</scope>
    <source>
        <strain evidence="4">UWPOB_OBS1</strain>
    </source>
</reference>
<dbReference type="AlphaFoldDB" id="A0A8J7PJ61"/>
<evidence type="ECO:0000259" key="2">
    <source>
        <dbReference type="Pfam" id="PF01458"/>
    </source>
</evidence>
<dbReference type="Pfam" id="PF19295">
    <property type="entry name" value="SufBD_N"/>
    <property type="match status" value="1"/>
</dbReference>
<gene>
    <name evidence="4" type="primary">sufD</name>
    <name evidence="4" type="ORF">J0M35_00680</name>
</gene>
<dbReference type="InterPro" id="IPR055346">
    <property type="entry name" value="Fe-S_cluster_assembly_SufBD"/>
</dbReference>
<accession>A0A8J7PJ61</accession>
<dbReference type="EMBL" id="JAFLCK010000001">
    <property type="protein sequence ID" value="MBN8658847.1"/>
    <property type="molecule type" value="Genomic_DNA"/>
</dbReference>
<comment type="similarity">
    <text evidence="1">Belongs to the iron-sulfur cluster assembly SufBD family.</text>
</comment>